<reference evidence="1 2" key="1">
    <citation type="submission" date="2019-09" db="EMBL/GenBank/DDBJ databases">
        <title>Polymorphobacter sp. isolated from a lake in China.</title>
        <authorList>
            <person name="Liu Z."/>
        </authorList>
    </citation>
    <scope>NUCLEOTIDE SEQUENCE [LARGE SCALE GENOMIC DNA]</scope>
    <source>
        <strain evidence="1 2">D40P</strain>
    </source>
</reference>
<sequence>MKGQQEKAAYAARTIRTFLDETCGPYEWDDFTSCSLRDPEVDSIRLRASSVDLPVSADGERELLALADEADRLATGNDG</sequence>
<gene>
    <name evidence="1" type="ORF">F3168_06640</name>
</gene>
<keyword evidence="2" id="KW-1185">Reference proteome</keyword>
<proteinExistence type="predicted"/>
<accession>A0A7C9GPB5</accession>
<dbReference type="EMBL" id="WIOL01000002">
    <property type="protein sequence ID" value="MQT16933.1"/>
    <property type="molecule type" value="Genomic_DNA"/>
</dbReference>
<organism evidence="1 2">
    <name type="scientific">Sandarakinorhabdus fusca</name>
    <dbReference type="NCBI Taxonomy" id="1439888"/>
    <lineage>
        <taxon>Bacteria</taxon>
        <taxon>Pseudomonadati</taxon>
        <taxon>Pseudomonadota</taxon>
        <taxon>Alphaproteobacteria</taxon>
        <taxon>Sphingomonadales</taxon>
        <taxon>Sphingosinicellaceae</taxon>
        <taxon>Sandarakinorhabdus</taxon>
    </lineage>
</organism>
<dbReference type="OrthoDB" id="7605680at2"/>
<dbReference type="Proteomes" id="UP000481327">
    <property type="component" value="Unassembled WGS sequence"/>
</dbReference>
<comment type="caution">
    <text evidence="1">The sequence shown here is derived from an EMBL/GenBank/DDBJ whole genome shotgun (WGS) entry which is preliminary data.</text>
</comment>
<name>A0A7C9GPB5_9SPHN</name>
<protein>
    <submittedName>
        <fullName evidence="1">Uncharacterized protein</fullName>
    </submittedName>
</protein>
<evidence type="ECO:0000313" key="2">
    <source>
        <dbReference type="Proteomes" id="UP000481327"/>
    </source>
</evidence>
<evidence type="ECO:0000313" key="1">
    <source>
        <dbReference type="EMBL" id="MQT16933.1"/>
    </source>
</evidence>
<dbReference type="AlphaFoldDB" id="A0A7C9GPB5"/>